<keyword evidence="4" id="KW-0812">Transmembrane</keyword>
<comment type="caution">
    <text evidence="5">The sequence shown here is derived from an EMBL/GenBank/DDBJ whole genome shotgun (WGS) entry which is preliminary data.</text>
</comment>
<dbReference type="OrthoDB" id="1882547at2759"/>
<keyword evidence="7" id="KW-1185">Reference proteome</keyword>
<reference evidence="6" key="2">
    <citation type="submission" date="2019-10" db="EMBL/GenBank/DDBJ databases">
        <title>Conservation and host-specific expression of non-tandemly repeated heterogenous ribosome RNA gene in arbuscular mycorrhizal fungi.</title>
        <authorList>
            <person name="Maeda T."/>
            <person name="Kobayashi Y."/>
            <person name="Nakagawa T."/>
            <person name="Ezawa T."/>
            <person name="Yamaguchi K."/>
            <person name="Bino T."/>
            <person name="Nishimoto Y."/>
            <person name="Shigenobu S."/>
            <person name="Kawaguchi M."/>
        </authorList>
    </citation>
    <scope>NUCLEOTIDE SEQUENCE</scope>
    <source>
        <strain evidence="6">HR1</strain>
    </source>
</reference>
<keyword evidence="2" id="KW-0294">Fucose metabolism</keyword>
<evidence type="ECO:0000256" key="2">
    <source>
        <dbReference type="ARBA" id="ARBA00023253"/>
    </source>
</evidence>
<dbReference type="EMBL" id="BLAL01000053">
    <property type="protein sequence ID" value="GES81196.1"/>
    <property type="molecule type" value="Genomic_DNA"/>
</dbReference>
<accession>A0A2Z6RCU5</accession>
<feature type="transmembrane region" description="Helical" evidence="4">
    <location>
        <begin position="6"/>
        <end position="21"/>
    </location>
</feature>
<keyword evidence="3" id="KW-0119">Carbohydrate metabolism</keyword>
<evidence type="ECO:0000313" key="5">
    <source>
        <dbReference type="EMBL" id="GBB95784.1"/>
    </source>
</evidence>
<dbReference type="GO" id="GO:0006004">
    <property type="term" value="P:fucose metabolic process"/>
    <property type="evidence" value="ECO:0007669"/>
    <property type="project" value="UniProtKB-KW"/>
</dbReference>
<evidence type="ECO:0000256" key="3">
    <source>
        <dbReference type="ARBA" id="ARBA00023277"/>
    </source>
</evidence>
<evidence type="ECO:0000256" key="4">
    <source>
        <dbReference type="SAM" id="Phobius"/>
    </source>
</evidence>
<dbReference type="EMBL" id="BEXD01001791">
    <property type="protein sequence ID" value="GBB95784.1"/>
    <property type="molecule type" value="Genomic_DNA"/>
</dbReference>
<evidence type="ECO:0000313" key="7">
    <source>
        <dbReference type="Proteomes" id="UP000247702"/>
    </source>
</evidence>
<dbReference type="Proteomes" id="UP000247702">
    <property type="component" value="Unassembled WGS sequence"/>
</dbReference>
<dbReference type="PANTHER" id="PTHR36050">
    <property type="entry name" value="O-FUCOSYLTRANSFERASE 30"/>
    <property type="match status" value="1"/>
</dbReference>
<proteinExistence type="predicted"/>
<dbReference type="STRING" id="94130.A0A2Z6RCU5"/>
<dbReference type="GO" id="GO:0016740">
    <property type="term" value="F:transferase activity"/>
    <property type="evidence" value="ECO:0007669"/>
    <property type="project" value="UniProtKB-KW"/>
</dbReference>
<keyword evidence="4" id="KW-0472">Membrane</keyword>
<dbReference type="Gene3D" id="3.40.50.11350">
    <property type="match status" value="1"/>
</dbReference>
<dbReference type="Pfam" id="PF10250">
    <property type="entry name" value="O-FucT"/>
    <property type="match status" value="1"/>
</dbReference>
<evidence type="ECO:0000313" key="6">
    <source>
        <dbReference type="EMBL" id="GES81196.1"/>
    </source>
</evidence>
<organism evidence="5 7">
    <name type="scientific">Rhizophagus clarus</name>
    <dbReference type="NCBI Taxonomy" id="94130"/>
    <lineage>
        <taxon>Eukaryota</taxon>
        <taxon>Fungi</taxon>
        <taxon>Fungi incertae sedis</taxon>
        <taxon>Mucoromycota</taxon>
        <taxon>Glomeromycotina</taxon>
        <taxon>Glomeromycetes</taxon>
        <taxon>Glomerales</taxon>
        <taxon>Glomeraceae</taxon>
        <taxon>Rhizophagus</taxon>
    </lineage>
</organism>
<dbReference type="AlphaFoldDB" id="A0A2Z6RCU5"/>
<name>A0A2Z6RCU5_9GLOM</name>
<protein>
    <submittedName>
        <fullName evidence="6">CigA protein</fullName>
    </submittedName>
</protein>
<dbReference type="Gene3D" id="3.40.50.11340">
    <property type="match status" value="1"/>
</dbReference>
<sequence length="460" mass="54342">MISRGFFIISLIFAIIIFLTYKNNNKSLYFKNDPINEQEQSHLLNKDKEIVYIDIDSYNITEEEKFISYLPHSGFHNQRISVENAIFLAWYLNRTLILPPLMFFSGIPPFGMAPFDQLSQRLSQLKPNQNNFTECEKNQCVTANYTLYHWEELMSMKWIKQHVKIVHRTDFDDKNLLNILNTKEREVYYTKCNVRYHHRYYDYLNSTIGLDEFEERIDLAKLKDRKEKLFYFGSLYSTRRVVRELPENKEFWSKLLKEFVPENPIIIKIVNNIVKKIGGERNFLGVHARLGNDFKSDNLFRGTSDKTIESFILKISNDYREYENTFNIDKSTEVAKQMRQTILTSTKLIENKVFEQCSSKFTNNTLPIIIFLATDAKRTHKSLKPFLEKFPCVFMLEDFEDCKSLKSLENPLDKINMYKHLIPLVDLMISSKGSRFYGTPISTFSLYAMRLNSLSNTFDS</sequence>
<keyword evidence="4" id="KW-1133">Transmembrane helix</keyword>
<dbReference type="InterPro" id="IPR019378">
    <property type="entry name" value="GDP-Fuc_O-FucTrfase"/>
</dbReference>
<reference evidence="5 7" key="1">
    <citation type="submission" date="2017-11" db="EMBL/GenBank/DDBJ databases">
        <title>The genome of Rhizophagus clarus HR1 reveals common genetic basis of auxotrophy among arbuscular mycorrhizal fungi.</title>
        <authorList>
            <person name="Kobayashi Y."/>
        </authorList>
    </citation>
    <scope>NUCLEOTIDE SEQUENCE [LARGE SCALE GENOMIC DNA]</scope>
    <source>
        <strain evidence="5 7">HR1</strain>
    </source>
</reference>
<dbReference type="PANTHER" id="PTHR36050:SF1">
    <property type="entry name" value="O-FUCOSYLTRANSFERASE 30"/>
    <property type="match status" value="1"/>
</dbReference>
<evidence type="ECO:0000256" key="1">
    <source>
        <dbReference type="ARBA" id="ARBA00022679"/>
    </source>
</evidence>
<gene>
    <name evidence="6" type="ORF">RCL2_000845100</name>
    <name evidence="5" type="ORF">RclHR1_02610021</name>
</gene>
<keyword evidence="1" id="KW-0808">Transferase</keyword>
<dbReference type="Proteomes" id="UP000615446">
    <property type="component" value="Unassembled WGS sequence"/>
</dbReference>